<protein>
    <recommendedName>
        <fullName evidence="7">Thioredoxin</fullName>
    </recommendedName>
</protein>
<keyword evidence="2" id="KW-0813">Transport</keyword>
<dbReference type="Gene3D" id="3.40.30.10">
    <property type="entry name" value="Glutaredoxin"/>
    <property type="match status" value="1"/>
</dbReference>
<dbReference type="RefSeq" id="WP_136773231.1">
    <property type="nucleotide sequence ID" value="NZ_CP156074.1"/>
</dbReference>
<dbReference type="InterPro" id="IPR005746">
    <property type="entry name" value="Thioredoxin"/>
</dbReference>
<dbReference type="GO" id="GO:0005829">
    <property type="term" value="C:cytosol"/>
    <property type="evidence" value="ECO:0007669"/>
    <property type="project" value="TreeGrafter"/>
</dbReference>
<dbReference type="FunFam" id="3.40.30.10:FF:000001">
    <property type="entry name" value="Thioredoxin"/>
    <property type="match status" value="1"/>
</dbReference>
<evidence type="ECO:0000256" key="2">
    <source>
        <dbReference type="ARBA" id="ARBA00022448"/>
    </source>
</evidence>
<dbReference type="OrthoDB" id="9790390at2"/>
<evidence type="ECO:0000256" key="5">
    <source>
        <dbReference type="ARBA" id="ARBA00023157"/>
    </source>
</evidence>
<dbReference type="SUPFAM" id="SSF52833">
    <property type="entry name" value="Thioredoxin-like"/>
    <property type="match status" value="1"/>
</dbReference>
<dbReference type="GO" id="GO:0015035">
    <property type="term" value="F:protein-disulfide reductase activity"/>
    <property type="evidence" value="ECO:0007669"/>
    <property type="project" value="UniProtKB-UniRule"/>
</dbReference>
<gene>
    <name evidence="9" type="primary">trxC</name>
    <name evidence="9" type="ORF">FAZ21_09640</name>
</gene>
<dbReference type="InterPro" id="IPR017937">
    <property type="entry name" value="Thioredoxin_CS"/>
</dbReference>
<sequence>MIVECPHCHTGNRLEGARLAESPGCGSCHQPLLAGMPIAGTADNFADLVKYSKVPVVVDFWAPWCGPCLSFAPGFAAAAEAYAGQALFVKIDTEAQQALGAQYKVRSIPTIAVFEHGQELERMSGALPAGQFKAWLTQFF</sequence>
<dbReference type="Pfam" id="PF00085">
    <property type="entry name" value="Thioredoxin"/>
    <property type="match status" value="1"/>
</dbReference>
<keyword evidence="10" id="KW-1185">Reference proteome</keyword>
<reference evidence="9 10" key="1">
    <citation type="submission" date="2019-04" db="EMBL/GenBank/DDBJ databases">
        <title>Chitiniphilus eburnea sp. nov., a novel chitinolytic bacterium isolated from aquaculture sludge.</title>
        <authorList>
            <person name="Sheng M."/>
        </authorList>
    </citation>
    <scope>NUCLEOTIDE SEQUENCE [LARGE SCALE GENOMIC DNA]</scope>
    <source>
        <strain evidence="9 10">HX-2-15</strain>
    </source>
</reference>
<dbReference type="AlphaFoldDB" id="A0A4U0PZ58"/>
<feature type="domain" description="Thioredoxin" evidence="8">
    <location>
        <begin position="8"/>
        <end position="140"/>
    </location>
</feature>
<comment type="similarity">
    <text evidence="1">Belongs to the thioredoxin family.</text>
</comment>
<dbReference type="PANTHER" id="PTHR45663">
    <property type="entry name" value="GEO12009P1"/>
    <property type="match status" value="1"/>
</dbReference>
<dbReference type="PRINTS" id="PR00421">
    <property type="entry name" value="THIOREDOXIN"/>
</dbReference>
<dbReference type="PROSITE" id="PS00194">
    <property type="entry name" value="THIOREDOXIN_1"/>
    <property type="match status" value="1"/>
</dbReference>
<keyword evidence="6" id="KW-0676">Redox-active center</keyword>
<dbReference type="Gene3D" id="2.30.30.380">
    <property type="entry name" value="Zn-finger domain of Sec23/24"/>
    <property type="match status" value="1"/>
</dbReference>
<proteinExistence type="inferred from homology"/>
<evidence type="ECO:0000313" key="9">
    <source>
        <dbReference type="EMBL" id="TJZ73869.1"/>
    </source>
</evidence>
<dbReference type="Proteomes" id="UP000310016">
    <property type="component" value="Unassembled WGS sequence"/>
</dbReference>
<evidence type="ECO:0000256" key="7">
    <source>
        <dbReference type="NCBIfam" id="TIGR01068"/>
    </source>
</evidence>
<keyword evidence="3" id="KW-0479">Metal-binding</keyword>
<keyword evidence="5" id="KW-1015">Disulfide bond</keyword>
<keyword evidence="4" id="KW-0249">Electron transport</keyword>
<dbReference type="InterPro" id="IPR036249">
    <property type="entry name" value="Thioredoxin-like_sf"/>
</dbReference>
<dbReference type="NCBIfam" id="TIGR01068">
    <property type="entry name" value="thioredoxin"/>
    <property type="match status" value="1"/>
</dbReference>
<evidence type="ECO:0000259" key="8">
    <source>
        <dbReference type="PROSITE" id="PS51352"/>
    </source>
</evidence>
<dbReference type="CDD" id="cd02947">
    <property type="entry name" value="TRX_family"/>
    <property type="match status" value="1"/>
</dbReference>
<evidence type="ECO:0000256" key="6">
    <source>
        <dbReference type="ARBA" id="ARBA00023284"/>
    </source>
</evidence>
<evidence type="ECO:0000256" key="1">
    <source>
        <dbReference type="ARBA" id="ARBA00008987"/>
    </source>
</evidence>
<dbReference type="NCBIfam" id="NF008229">
    <property type="entry name" value="PRK10996.1"/>
    <property type="match status" value="1"/>
</dbReference>
<dbReference type="PROSITE" id="PS51352">
    <property type="entry name" value="THIOREDOXIN_2"/>
    <property type="match status" value="1"/>
</dbReference>
<organism evidence="9 10">
    <name type="scientific">Chitiniphilus eburneus</name>
    <dbReference type="NCBI Taxonomy" id="2571148"/>
    <lineage>
        <taxon>Bacteria</taxon>
        <taxon>Pseudomonadati</taxon>
        <taxon>Pseudomonadota</taxon>
        <taxon>Betaproteobacteria</taxon>
        <taxon>Neisseriales</taxon>
        <taxon>Chitinibacteraceae</taxon>
        <taxon>Chitiniphilus</taxon>
    </lineage>
</organism>
<evidence type="ECO:0000256" key="4">
    <source>
        <dbReference type="ARBA" id="ARBA00022982"/>
    </source>
</evidence>
<dbReference type="GO" id="GO:0046872">
    <property type="term" value="F:metal ion binding"/>
    <property type="evidence" value="ECO:0007669"/>
    <property type="project" value="UniProtKB-KW"/>
</dbReference>
<dbReference type="InterPro" id="IPR013766">
    <property type="entry name" value="Thioredoxin_domain"/>
</dbReference>
<dbReference type="PANTHER" id="PTHR45663:SF40">
    <property type="entry name" value="THIOREDOXIN 2"/>
    <property type="match status" value="1"/>
</dbReference>
<dbReference type="Pfam" id="PF21352">
    <property type="entry name" value="Zn_ribbon_Thio2"/>
    <property type="match status" value="1"/>
</dbReference>
<evidence type="ECO:0000256" key="3">
    <source>
        <dbReference type="ARBA" id="ARBA00022723"/>
    </source>
</evidence>
<dbReference type="EMBL" id="SUMF01000008">
    <property type="protein sequence ID" value="TJZ73869.1"/>
    <property type="molecule type" value="Genomic_DNA"/>
</dbReference>
<name>A0A4U0PZ58_9NEIS</name>
<dbReference type="InterPro" id="IPR049299">
    <property type="entry name" value="Thio2_N"/>
</dbReference>
<comment type="caution">
    <text evidence="9">The sequence shown here is derived from an EMBL/GenBank/DDBJ whole genome shotgun (WGS) entry which is preliminary data.</text>
</comment>
<evidence type="ECO:0000313" key="10">
    <source>
        <dbReference type="Proteomes" id="UP000310016"/>
    </source>
</evidence>
<accession>A0A4U0PZ58</accession>